<feature type="compositionally biased region" description="Basic and acidic residues" evidence="8">
    <location>
        <begin position="1"/>
        <end position="13"/>
    </location>
</feature>
<sequence>MHDTRDLGSEKSHNSRPYGTHFLKIVTHSPTAAESRKSNRNGGCPCCSSGTAFKPRRPRPDCHSILWSLLPSISFLDSRLGPCRILSPHERYHPLPPYRAHYLGSSSPKSDPALYLSAVEALLQSFRLELQFPFLMEAENGRVSDVVPLVVNTMGWTKGLGARLLEQVEQLVQPTHVFEFPDSGETAHPLDQFPSSTLTPTGNGDDRQVYTLEPVQPSPRLSAYNAPLLRALSTMSYLHSHPPQEGQSTRWSTTPLCAQLPYEVDLRTAFDKIVLVGPGSEDVVPEELGTVLNGSLVAFL</sequence>
<dbReference type="PANTHER" id="PTHR12755">
    <property type="entry name" value="CLEAVAGE/POLYADENYLATION FACTOR IA SUBUNIT CLP1P"/>
    <property type="match status" value="1"/>
</dbReference>
<evidence type="ECO:0000256" key="2">
    <source>
        <dbReference type="ARBA" id="ARBA00018706"/>
    </source>
</evidence>
<dbReference type="InterPro" id="IPR032319">
    <property type="entry name" value="CLP1_P"/>
</dbReference>
<evidence type="ECO:0000256" key="3">
    <source>
        <dbReference type="ARBA" id="ARBA00019824"/>
    </source>
</evidence>
<dbReference type="OrthoDB" id="2405412at2759"/>
<dbReference type="HOGENOM" id="CLU_929243_0_0_1"/>
<keyword evidence="7" id="KW-0067">ATP-binding</keyword>
<dbReference type="AlphaFoldDB" id="M5G7C0"/>
<evidence type="ECO:0000313" key="10">
    <source>
        <dbReference type="EMBL" id="EJU01722.1"/>
    </source>
</evidence>
<feature type="domain" description="Clp1 P-loop" evidence="9">
    <location>
        <begin position="99"/>
        <end position="189"/>
    </location>
</feature>
<keyword evidence="6" id="KW-0418">Kinase</keyword>
<comment type="similarity">
    <text evidence="1">Belongs to the Clp1 family. NOL9/GRC3 subfamily.</text>
</comment>
<dbReference type="GO" id="GO:0051731">
    <property type="term" value="F:polynucleotide 5'-hydroxyl-kinase activity"/>
    <property type="evidence" value="ECO:0007669"/>
    <property type="project" value="InterPro"/>
</dbReference>
<dbReference type="Pfam" id="PF16575">
    <property type="entry name" value="CLP1_P"/>
    <property type="match status" value="1"/>
</dbReference>
<dbReference type="InterPro" id="IPR027417">
    <property type="entry name" value="P-loop_NTPase"/>
</dbReference>
<evidence type="ECO:0000256" key="1">
    <source>
        <dbReference type="ARBA" id="ARBA00011003"/>
    </source>
</evidence>
<dbReference type="STRING" id="1858805.M5G7C0"/>
<feature type="non-terminal residue" evidence="10">
    <location>
        <position position="300"/>
    </location>
</feature>
<accession>M5G7C0</accession>
<reference evidence="10 11" key="1">
    <citation type="journal article" date="2012" name="Science">
        <title>The Paleozoic origin of enzymatic lignin decomposition reconstructed from 31 fungal genomes.</title>
        <authorList>
            <person name="Floudas D."/>
            <person name="Binder M."/>
            <person name="Riley R."/>
            <person name="Barry K."/>
            <person name="Blanchette R.A."/>
            <person name="Henrissat B."/>
            <person name="Martinez A.T."/>
            <person name="Otillar R."/>
            <person name="Spatafora J.W."/>
            <person name="Yadav J.S."/>
            <person name="Aerts A."/>
            <person name="Benoit I."/>
            <person name="Boyd A."/>
            <person name="Carlson A."/>
            <person name="Copeland A."/>
            <person name="Coutinho P.M."/>
            <person name="de Vries R.P."/>
            <person name="Ferreira P."/>
            <person name="Findley K."/>
            <person name="Foster B."/>
            <person name="Gaskell J."/>
            <person name="Glotzer D."/>
            <person name="Gorecki P."/>
            <person name="Heitman J."/>
            <person name="Hesse C."/>
            <person name="Hori C."/>
            <person name="Igarashi K."/>
            <person name="Jurgens J.A."/>
            <person name="Kallen N."/>
            <person name="Kersten P."/>
            <person name="Kohler A."/>
            <person name="Kuees U."/>
            <person name="Kumar T.K.A."/>
            <person name="Kuo A."/>
            <person name="LaButti K."/>
            <person name="Larrondo L.F."/>
            <person name="Lindquist E."/>
            <person name="Ling A."/>
            <person name="Lombard V."/>
            <person name="Lucas S."/>
            <person name="Lundell T."/>
            <person name="Martin R."/>
            <person name="McLaughlin D.J."/>
            <person name="Morgenstern I."/>
            <person name="Morin E."/>
            <person name="Murat C."/>
            <person name="Nagy L.G."/>
            <person name="Nolan M."/>
            <person name="Ohm R.A."/>
            <person name="Patyshakuliyeva A."/>
            <person name="Rokas A."/>
            <person name="Ruiz-Duenas F.J."/>
            <person name="Sabat G."/>
            <person name="Salamov A."/>
            <person name="Samejima M."/>
            <person name="Schmutz J."/>
            <person name="Slot J.C."/>
            <person name="St John F."/>
            <person name="Stenlid J."/>
            <person name="Sun H."/>
            <person name="Sun S."/>
            <person name="Syed K."/>
            <person name="Tsang A."/>
            <person name="Wiebenga A."/>
            <person name="Young D."/>
            <person name="Pisabarro A."/>
            <person name="Eastwood D.C."/>
            <person name="Martin F."/>
            <person name="Cullen D."/>
            <person name="Grigoriev I.V."/>
            <person name="Hibbett D.S."/>
        </authorList>
    </citation>
    <scope>NUCLEOTIDE SEQUENCE [LARGE SCALE GENOMIC DNA]</scope>
    <source>
        <strain evidence="10 11">DJM-731 SS1</strain>
    </source>
</reference>
<name>M5G7C0_DACPD</name>
<keyword evidence="11" id="KW-1185">Reference proteome</keyword>
<organism evidence="10 11">
    <name type="scientific">Dacryopinax primogenitus (strain DJM 731)</name>
    <name type="common">Brown rot fungus</name>
    <dbReference type="NCBI Taxonomy" id="1858805"/>
    <lineage>
        <taxon>Eukaryota</taxon>
        <taxon>Fungi</taxon>
        <taxon>Dikarya</taxon>
        <taxon>Basidiomycota</taxon>
        <taxon>Agaricomycotina</taxon>
        <taxon>Dacrymycetes</taxon>
        <taxon>Dacrymycetales</taxon>
        <taxon>Dacrymycetaceae</taxon>
        <taxon>Dacryopinax</taxon>
    </lineage>
</organism>
<dbReference type="Gene3D" id="3.40.50.300">
    <property type="entry name" value="P-loop containing nucleotide triphosphate hydrolases"/>
    <property type="match status" value="1"/>
</dbReference>
<evidence type="ECO:0000313" key="11">
    <source>
        <dbReference type="Proteomes" id="UP000030653"/>
    </source>
</evidence>
<keyword evidence="5" id="KW-0547">Nucleotide-binding</keyword>
<dbReference type="GeneID" id="63687762"/>
<evidence type="ECO:0000256" key="8">
    <source>
        <dbReference type="SAM" id="MobiDB-lite"/>
    </source>
</evidence>
<evidence type="ECO:0000256" key="5">
    <source>
        <dbReference type="ARBA" id="ARBA00022741"/>
    </source>
</evidence>
<dbReference type="EMBL" id="JH795863">
    <property type="protein sequence ID" value="EJU01722.1"/>
    <property type="molecule type" value="Genomic_DNA"/>
</dbReference>
<evidence type="ECO:0000256" key="7">
    <source>
        <dbReference type="ARBA" id="ARBA00022840"/>
    </source>
</evidence>
<dbReference type="InterPro" id="IPR045116">
    <property type="entry name" value="Clp1/Grc3"/>
</dbReference>
<feature type="region of interest" description="Disordered" evidence="8">
    <location>
        <begin position="1"/>
        <end position="20"/>
    </location>
</feature>
<evidence type="ECO:0000256" key="6">
    <source>
        <dbReference type="ARBA" id="ARBA00022777"/>
    </source>
</evidence>
<dbReference type="GO" id="GO:0005634">
    <property type="term" value="C:nucleus"/>
    <property type="evidence" value="ECO:0007669"/>
    <property type="project" value="TreeGrafter"/>
</dbReference>
<keyword evidence="4" id="KW-0808">Transferase</keyword>
<dbReference type="RefSeq" id="XP_040628619.1">
    <property type="nucleotide sequence ID" value="XM_040772700.1"/>
</dbReference>
<proteinExistence type="inferred from homology"/>
<dbReference type="PANTHER" id="PTHR12755:SF3">
    <property type="entry name" value="POLYNUCLEOTIDE 5'-HYDROXYL-KINASE NOL9"/>
    <property type="match status" value="1"/>
</dbReference>
<dbReference type="GO" id="GO:0000448">
    <property type="term" value="P:cleavage in ITS2 between 5.8S rRNA and LSU-rRNA of tricistronic rRNA transcript (SSU-rRNA, 5.8S rRNA, LSU-rRNA)"/>
    <property type="evidence" value="ECO:0007669"/>
    <property type="project" value="TreeGrafter"/>
</dbReference>
<gene>
    <name evidence="10" type="ORF">DACRYDRAFT_22146</name>
</gene>
<dbReference type="Proteomes" id="UP000030653">
    <property type="component" value="Unassembled WGS sequence"/>
</dbReference>
<evidence type="ECO:0000256" key="4">
    <source>
        <dbReference type="ARBA" id="ARBA00022679"/>
    </source>
</evidence>
<evidence type="ECO:0000259" key="9">
    <source>
        <dbReference type="Pfam" id="PF16575"/>
    </source>
</evidence>
<feature type="compositionally biased region" description="Polar residues" evidence="8">
    <location>
        <begin position="193"/>
        <end position="202"/>
    </location>
</feature>
<protein>
    <recommendedName>
        <fullName evidence="3">Polynucleotide 5'-hydroxyl-kinase GRC3</fullName>
    </recommendedName>
    <alternativeName>
        <fullName evidence="2">Polynucleotide 5'-hydroxyl-kinase grc3</fullName>
    </alternativeName>
</protein>
<dbReference type="GO" id="GO:0005524">
    <property type="term" value="F:ATP binding"/>
    <property type="evidence" value="ECO:0007669"/>
    <property type="project" value="UniProtKB-KW"/>
</dbReference>
<feature type="region of interest" description="Disordered" evidence="8">
    <location>
        <begin position="183"/>
        <end position="205"/>
    </location>
</feature>